<dbReference type="GO" id="GO:0016787">
    <property type="term" value="F:hydrolase activity"/>
    <property type="evidence" value="ECO:0007669"/>
    <property type="project" value="UniProtKB-KW"/>
</dbReference>
<evidence type="ECO:0000259" key="4">
    <source>
        <dbReference type="Pfam" id="PF01420"/>
    </source>
</evidence>
<protein>
    <submittedName>
        <fullName evidence="5">Restriction endonuclease subunit S</fullName>
        <ecNumber evidence="5">3.1.21.-</ecNumber>
    </submittedName>
</protein>
<dbReference type="PANTHER" id="PTHR30408">
    <property type="entry name" value="TYPE-1 RESTRICTION ENZYME ECOKI SPECIFICITY PROTEIN"/>
    <property type="match status" value="1"/>
</dbReference>
<dbReference type="InterPro" id="IPR044946">
    <property type="entry name" value="Restrct_endonuc_typeI_TRD_sf"/>
</dbReference>
<evidence type="ECO:0000313" key="6">
    <source>
        <dbReference type="Proteomes" id="UP001524460"/>
    </source>
</evidence>
<gene>
    <name evidence="5" type="ORF">NHN17_20945</name>
</gene>
<keyword evidence="5" id="KW-0540">Nuclease</keyword>
<sequence>MSFETATLESLCELVVDCPHSTPKWTDEGIIVLRNQNIKSGVLDLSSPSFTNEDDYLKRIKRAVPKAGDIVFTREAPMGEVCMVPEGLKCCLGQRQVLLRPKSDVNGRYLFWALQSPYVQQQISWNEGTGSTVSNVRIPVLKALNIPRIDNEDMIAKSLSDIASKMMLNVKTNQTLEEMAQAIFKSWFVDFDPVKAKMNGEQPEGLDAATASLFPEKLVESELGLIPEGWEPKQLKDVLELAYGKALKKADRVAGDVPVYGSGGLTGYHNQSLIEGPGIIVGRKGTVGSVYWEPKAFYPIDTVFYVKPKTGYSLKYCHLVLQNLGLKDMNTDAAVPGLNRNNAYRLDVITPSEPVLKKFEGVMQSFQSKVDANNAQNASLESLRDTLLPKLLSGELLLTNSSEVTNV</sequence>
<dbReference type="InterPro" id="IPR052021">
    <property type="entry name" value="Type-I_RS_S_subunit"/>
</dbReference>
<comment type="similarity">
    <text evidence="1">Belongs to the type-I restriction system S methylase family.</text>
</comment>
<organism evidence="5 6">
    <name type="scientific">Photobacterium pectinilyticum</name>
    <dbReference type="NCBI Taxonomy" id="2906793"/>
    <lineage>
        <taxon>Bacteria</taxon>
        <taxon>Pseudomonadati</taxon>
        <taxon>Pseudomonadota</taxon>
        <taxon>Gammaproteobacteria</taxon>
        <taxon>Vibrionales</taxon>
        <taxon>Vibrionaceae</taxon>
        <taxon>Photobacterium</taxon>
    </lineage>
</organism>
<feature type="domain" description="Type I restriction modification DNA specificity" evidence="4">
    <location>
        <begin position="227"/>
        <end position="346"/>
    </location>
</feature>
<evidence type="ECO:0000256" key="3">
    <source>
        <dbReference type="ARBA" id="ARBA00023125"/>
    </source>
</evidence>
<dbReference type="CDD" id="cd17267">
    <property type="entry name" value="RMtype1_S_EcoAO83I-TRD1-CR1_like"/>
    <property type="match status" value="1"/>
</dbReference>
<dbReference type="Gene3D" id="3.90.220.20">
    <property type="entry name" value="DNA methylase specificity domains"/>
    <property type="match status" value="2"/>
</dbReference>
<feature type="domain" description="Type I restriction modification DNA specificity" evidence="4">
    <location>
        <begin position="7"/>
        <end position="177"/>
    </location>
</feature>
<dbReference type="EMBL" id="JANEYT010000075">
    <property type="protein sequence ID" value="MCQ1060514.1"/>
    <property type="molecule type" value="Genomic_DNA"/>
</dbReference>
<evidence type="ECO:0000313" key="5">
    <source>
        <dbReference type="EMBL" id="MCQ1060514.1"/>
    </source>
</evidence>
<dbReference type="Proteomes" id="UP001524460">
    <property type="component" value="Unassembled WGS sequence"/>
</dbReference>
<dbReference type="GO" id="GO:0004519">
    <property type="term" value="F:endonuclease activity"/>
    <property type="evidence" value="ECO:0007669"/>
    <property type="project" value="UniProtKB-KW"/>
</dbReference>
<name>A0ABT1N6Y6_9GAMM</name>
<dbReference type="InterPro" id="IPR000055">
    <property type="entry name" value="Restrct_endonuc_typeI_TRD"/>
</dbReference>
<reference evidence="5 6" key="1">
    <citation type="submission" date="2022-07" db="EMBL/GenBank/DDBJ databases">
        <title>Photobacterium pectinilyticum sp. nov., a marine bacterium isolated from surface seawater of Qingdao offshore.</title>
        <authorList>
            <person name="Wang X."/>
        </authorList>
    </citation>
    <scope>NUCLEOTIDE SEQUENCE [LARGE SCALE GENOMIC DNA]</scope>
    <source>
        <strain evidence="5 6">ZSDE20</strain>
    </source>
</reference>
<keyword evidence="6" id="KW-1185">Reference proteome</keyword>
<dbReference type="RefSeq" id="WP_255044593.1">
    <property type="nucleotide sequence ID" value="NZ_JANEYT010000075.1"/>
</dbReference>
<proteinExistence type="inferred from homology"/>
<keyword evidence="5" id="KW-0378">Hydrolase</keyword>
<dbReference type="EC" id="3.1.21.-" evidence="5"/>
<keyword evidence="2" id="KW-0680">Restriction system</keyword>
<accession>A0ABT1N6Y6</accession>
<dbReference type="PANTHER" id="PTHR30408:SF13">
    <property type="entry name" value="TYPE I RESTRICTION ENZYME HINDI SPECIFICITY SUBUNIT"/>
    <property type="match status" value="1"/>
</dbReference>
<dbReference type="Pfam" id="PF01420">
    <property type="entry name" value="Methylase_S"/>
    <property type="match status" value="2"/>
</dbReference>
<comment type="caution">
    <text evidence="5">The sequence shown here is derived from an EMBL/GenBank/DDBJ whole genome shotgun (WGS) entry which is preliminary data.</text>
</comment>
<dbReference type="SUPFAM" id="SSF116734">
    <property type="entry name" value="DNA methylase specificity domain"/>
    <property type="match status" value="2"/>
</dbReference>
<evidence type="ECO:0000256" key="2">
    <source>
        <dbReference type="ARBA" id="ARBA00022747"/>
    </source>
</evidence>
<keyword evidence="3" id="KW-0238">DNA-binding</keyword>
<dbReference type="CDD" id="cd17246">
    <property type="entry name" value="RMtype1_S_SonII-TRD2-CR2_like"/>
    <property type="match status" value="1"/>
</dbReference>
<evidence type="ECO:0000256" key="1">
    <source>
        <dbReference type="ARBA" id="ARBA00010923"/>
    </source>
</evidence>
<keyword evidence="5" id="KW-0255">Endonuclease</keyword>